<reference evidence="1 2" key="1">
    <citation type="submission" date="2024-01" db="EMBL/GenBank/DDBJ databases">
        <title>The complete chloroplast genome sequence of Lithospermum erythrorhizon: insights into the phylogenetic relationship among Boraginaceae species and the maternal lineages of purple gromwells.</title>
        <authorList>
            <person name="Okada T."/>
            <person name="Watanabe K."/>
        </authorList>
    </citation>
    <scope>NUCLEOTIDE SEQUENCE [LARGE SCALE GENOMIC DNA]</scope>
</reference>
<protein>
    <submittedName>
        <fullName evidence="1">Uncharacterized protein</fullName>
    </submittedName>
</protein>
<organism evidence="1 2">
    <name type="scientific">Lithospermum erythrorhizon</name>
    <name type="common">Purple gromwell</name>
    <name type="synonym">Lithospermum officinale var. erythrorhizon</name>
    <dbReference type="NCBI Taxonomy" id="34254"/>
    <lineage>
        <taxon>Eukaryota</taxon>
        <taxon>Viridiplantae</taxon>
        <taxon>Streptophyta</taxon>
        <taxon>Embryophyta</taxon>
        <taxon>Tracheophyta</taxon>
        <taxon>Spermatophyta</taxon>
        <taxon>Magnoliopsida</taxon>
        <taxon>eudicotyledons</taxon>
        <taxon>Gunneridae</taxon>
        <taxon>Pentapetalae</taxon>
        <taxon>asterids</taxon>
        <taxon>lamiids</taxon>
        <taxon>Boraginales</taxon>
        <taxon>Boraginaceae</taxon>
        <taxon>Boraginoideae</taxon>
        <taxon>Lithospermeae</taxon>
        <taxon>Lithospermum</taxon>
    </lineage>
</organism>
<dbReference type="Proteomes" id="UP001454036">
    <property type="component" value="Unassembled WGS sequence"/>
</dbReference>
<dbReference type="AlphaFoldDB" id="A0AAV3QC81"/>
<sequence length="182" mass="20871">MSSTNQIISNISPHTHTHIFAVGYYTKPFKFQPFWIDHPEYNEVIRMAWNKHDEGNGMDILYCRMKSVKEELRKLNASKFSNISSRVAEKQIRDGNDKLIEDLDGIKEVAIQFYKNLFTEPSNNGCDLSRVENILDQNLKNDEVIMLGMPVTAQEIKEVILHMNLGKAPGPDGFTTKFYKGS</sequence>
<proteinExistence type="predicted"/>
<evidence type="ECO:0000313" key="2">
    <source>
        <dbReference type="Proteomes" id="UP001454036"/>
    </source>
</evidence>
<name>A0AAV3QC81_LITER</name>
<gene>
    <name evidence="1" type="ORF">LIER_43575</name>
</gene>
<dbReference type="EMBL" id="BAABME010036432">
    <property type="protein sequence ID" value="GAA0161624.1"/>
    <property type="molecule type" value="Genomic_DNA"/>
</dbReference>
<comment type="caution">
    <text evidence="1">The sequence shown here is derived from an EMBL/GenBank/DDBJ whole genome shotgun (WGS) entry which is preliminary data.</text>
</comment>
<evidence type="ECO:0000313" key="1">
    <source>
        <dbReference type="EMBL" id="GAA0161624.1"/>
    </source>
</evidence>
<keyword evidence="2" id="KW-1185">Reference proteome</keyword>
<accession>A0AAV3QC81</accession>